<dbReference type="PROSITE" id="PS50053">
    <property type="entry name" value="UBIQUITIN_2"/>
    <property type="match status" value="1"/>
</dbReference>
<dbReference type="InterPro" id="IPR019954">
    <property type="entry name" value="Ubiquitin_CS"/>
</dbReference>
<keyword evidence="4" id="KW-1185">Reference proteome</keyword>
<dbReference type="PANTHER" id="PTHR10677">
    <property type="entry name" value="UBIQUILIN"/>
    <property type="match status" value="1"/>
</dbReference>
<evidence type="ECO:0000256" key="1">
    <source>
        <dbReference type="SAM" id="MobiDB-lite"/>
    </source>
</evidence>
<accession>A0A2I0VVF3</accession>
<dbReference type="PROSITE" id="PS00299">
    <property type="entry name" value="UBIQUITIN_1"/>
    <property type="match status" value="1"/>
</dbReference>
<dbReference type="GO" id="GO:0031593">
    <property type="term" value="F:polyubiquitin modification-dependent protein binding"/>
    <property type="evidence" value="ECO:0007669"/>
    <property type="project" value="TreeGrafter"/>
</dbReference>
<dbReference type="SUPFAM" id="SSF54236">
    <property type="entry name" value="Ubiquitin-like"/>
    <property type="match status" value="1"/>
</dbReference>
<dbReference type="InterPro" id="IPR000626">
    <property type="entry name" value="Ubiquitin-like_dom"/>
</dbReference>
<protein>
    <submittedName>
        <fullName evidence="3">Ubiquitin</fullName>
    </submittedName>
</protein>
<dbReference type="CDD" id="cd16106">
    <property type="entry name" value="Ubl_Dsk2p_like"/>
    <property type="match status" value="1"/>
</dbReference>
<gene>
    <name evidence="3" type="ORF">MA16_Dca022365</name>
</gene>
<dbReference type="Gene3D" id="3.10.20.90">
    <property type="entry name" value="Phosphatidylinositol 3-kinase Catalytic Subunit, Chain A, domain 1"/>
    <property type="match status" value="1"/>
</dbReference>
<proteinExistence type="predicted"/>
<dbReference type="STRING" id="906689.A0A2I0VVF3"/>
<dbReference type="EMBL" id="KZ503201">
    <property type="protein sequence ID" value="PKU67391.1"/>
    <property type="molecule type" value="Genomic_DNA"/>
</dbReference>
<dbReference type="AlphaFoldDB" id="A0A2I0VVF3"/>
<dbReference type="Proteomes" id="UP000233837">
    <property type="component" value="Unassembled WGS sequence"/>
</dbReference>
<dbReference type="InterPro" id="IPR019956">
    <property type="entry name" value="Ubiquitin_dom"/>
</dbReference>
<organism evidence="3 4">
    <name type="scientific">Dendrobium catenatum</name>
    <dbReference type="NCBI Taxonomy" id="906689"/>
    <lineage>
        <taxon>Eukaryota</taxon>
        <taxon>Viridiplantae</taxon>
        <taxon>Streptophyta</taxon>
        <taxon>Embryophyta</taxon>
        <taxon>Tracheophyta</taxon>
        <taxon>Spermatophyta</taxon>
        <taxon>Magnoliopsida</taxon>
        <taxon>Liliopsida</taxon>
        <taxon>Asparagales</taxon>
        <taxon>Orchidaceae</taxon>
        <taxon>Epidendroideae</taxon>
        <taxon>Malaxideae</taxon>
        <taxon>Dendrobiinae</taxon>
        <taxon>Dendrobium</taxon>
    </lineage>
</organism>
<dbReference type="Pfam" id="PF00240">
    <property type="entry name" value="ubiquitin"/>
    <property type="match status" value="1"/>
</dbReference>
<dbReference type="SMART" id="SM00213">
    <property type="entry name" value="UBQ"/>
    <property type="match status" value="1"/>
</dbReference>
<dbReference type="GO" id="GO:0005829">
    <property type="term" value="C:cytosol"/>
    <property type="evidence" value="ECO:0007669"/>
    <property type="project" value="TreeGrafter"/>
</dbReference>
<evidence type="ECO:0000313" key="4">
    <source>
        <dbReference type="Proteomes" id="UP000233837"/>
    </source>
</evidence>
<feature type="domain" description="Ubiquitin-like" evidence="2">
    <location>
        <begin position="21"/>
        <end position="90"/>
    </location>
</feature>
<reference evidence="3 4" key="1">
    <citation type="journal article" date="2016" name="Sci. Rep.">
        <title>The Dendrobium catenatum Lindl. genome sequence provides insights into polysaccharide synthase, floral development and adaptive evolution.</title>
        <authorList>
            <person name="Zhang G.Q."/>
            <person name="Xu Q."/>
            <person name="Bian C."/>
            <person name="Tsai W.C."/>
            <person name="Yeh C.M."/>
            <person name="Liu K.W."/>
            <person name="Yoshida K."/>
            <person name="Zhang L.S."/>
            <person name="Chang S.B."/>
            <person name="Chen F."/>
            <person name="Shi Y."/>
            <person name="Su Y.Y."/>
            <person name="Zhang Y.Q."/>
            <person name="Chen L.J."/>
            <person name="Yin Y."/>
            <person name="Lin M."/>
            <person name="Huang H."/>
            <person name="Deng H."/>
            <person name="Wang Z.W."/>
            <person name="Zhu S.L."/>
            <person name="Zhao X."/>
            <person name="Deng C."/>
            <person name="Niu S.C."/>
            <person name="Huang J."/>
            <person name="Wang M."/>
            <person name="Liu G.H."/>
            <person name="Yang H.J."/>
            <person name="Xiao X.J."/>
            <person name="Hsiao Y.Y."/>
            <person name="Wu W.L."/>
            <person name="Chen Y.Y."/>
            <person name="Mitsuda N."/>
            <person name="Ohme-Takagi M."/>
            <person name="Luo Y.B."/>
            <person name="Van de Peer Y."/>
            <person name="Liu Z.J."/>
        </authorList>
    </citation>
    <scope>NUCLEOTIDE SEQUENCE [LARGE SCALE GENOMIC DNA]</scope>
    <source>
        <tissue evidence="3">The whole plant</tissue>
    </source>
</reference>
<evidence type="ECO:0000259" key="2">
    <source>
        <dbReference type="PROSITE" id="PS50053"/>
    </source>
</evidence>
<reference evidence="3 4" key="2">
    <citation type="journal article" date="2017" name="Nature">
        <title>The Apostasia genome and the evolution of orchids.</title>
        <authorList>
            <person name="Zhang G.Q."/>
            <person name="Liu K.W."/>
            <person name="Li Z."/>
            <person name="Lohaus R."/>
            <person name="Hsiao Y.Y."/>
            <person name="Niu S.C."/>
            <person name="Wang J.Y."/>
            <person name="Lin Y.C."/>
            <person name="Xu Q."/>
            <person name="Chen L.J."/>
            <person name="Yoshida K."/>
            <person name="Fujiwara S."/>
            <person name="Wang Z.W."/>
            <person name="Zhang Y.Q."/>
            <person name="Mitsuda N."/>
            <person name="Wang M."/>
            <person name="Liu G.H."/>
            <person name="Pecoraro L."/>
            <person name="Huang H.X."/>
            <person name="Xiao X.J."/>
            <person name="Lin M."/>
            <person name="Wu X.Y."/>
            <person name="Wu W.L."/>
            <person name="Chen Y.Y."/>
            <person name="Chang S.B."/>
            <person name="Sakamoto S."/>
            <person name="Ohme-Takagi M."/>
            <person name="Yagi M."/>
            <person name="Zeng S.J."/>
            <person name="Shen C.Y."/>
            <person name="Yeh C.M."/>
            <person name="Luo Y.B."/>
            <person name="Tsai W.C."/>
            <person name="Van de Peer Y."/>
            <person name="Liu Z.J."/>
        </authorList>
    </citation>
    <scope>NUCLEOTIDE SEQUENCE [LARGE SCALE GENOMIC DNA]</scope>
    <source>
        <tissue evidence="3">The whole plant</tissue>
    </source>
</reference>
<evidence type="ECO:0000313" key="3">
    <source>
        <dbReference type="EMBL" id="PKU67391.1"/>
    </source>
</evidence>
<name>A0A2I0VVF3_9ASPA</name>
<dbReference type="InterPro" id="IPR015496">
    <property type="entry name" value="Ubiquilin"/>
</dbReference>
<dbReference type="InterPro" id="IPR029071">
    <property type="entry name" value="Ubiquitin-like_domsf"/>
</dbReference>
<dbReference type="PANTHER" id="PTHR10677:SF3">
    <property type="entry name" value="FI07626P-RELATED"/>
    <property type="match status" value="1"/>
</dbReference>
<dbReference type="PRINTS" id="PR00348">
    <property type="entry name" value="UBIQUITIN"/>
</dbReference>
<sequence>MGIEGESIDSSVASVGKSLLATVNVRCSNSFKFSDQIMLDATVGAFKTLLAEKSDIPMQQQRLIYKGQILKDEQTLESYGLESDHTVHLVRGAVLSTASTNSSSNLGTSTTGTTAAAPRDSSSIDGGDFGDVGSASPLFPELGTSGLFGIDASGLFGFGFPEFDQV</sequence>
<feature type="region of interest" description="Disordered" evidence="1">
    <location>
        <begin position="99"/>
        <end position="127"/>
    </location>
</feature>
<dbReference type="GO" id="GO:0006511">
    <property type="term" value="P:ubiquitin-dependent protein catabolic process"/>
    <property type="evidence" value="ECO:0007669"/>
    <property type="project" value="TreeGrafter"/>
</dbReference>